<organism evidence="6 7">
    <name type="scientific">Sphingomonas natans</name>
    <dbReference type="NCBI Taxonomy" id="3063330"/>
    <lineage>
        <taxon>Bacteria</taxon>
        <taxon>Pseudomonadati</taxon>
        <taxon>Pseudomonadota</taxon>
        <taxon>Alphaproteobacteria</taxon>
        <taxon>Sphingomonadales</taxon>
        <taxon>Sphingomonadaceae</taxon>
        <taxon>Sphingomonas</taxon>
    </lineage>
</organism>
<dbReference type="SUPFAM" id="SSF103473">
    <property type="entry name" value="MFS general substrate transporter"/>
    <property type="match status" value="1"/>
</dbReference>
<feature type="domain" description="Major facilitator superfamily (MFS) profile" evidence="5">
    <location>
        <begin position="1"/>
        <end position="406"/>
    </location>
</feature>
<dbReference type="InterPro" id="IPR050327">
    <property type="entry name" value="Proton-linked_MCT"/>
</dbReference>
<dbReference type="PANTHER" id="PTHR11360">
    <property type="entry name" value="MONOCARBOXYLATE TRANSPORTER"/>
    <property type="match status" value="1"/>
</dbReference>
<dbReference type="Proteomes" id="UP001169764">
    <property type="component" value="Unassembled WGS sequence"/>
</dbReference>
<feature type="transmembrane region" description="Helical" evidence="4">
    <location>
        <begin position="81"/>
        <end position="100"/>
    </location>
</feature>
<feature type="transmembrane region" description="Helical" evidence="4">
    <location>
        <begin position="290"/>
        <end position="310"/>
    </location>
</feature>
<evidence type="ECO:0000256" key="3">
    <source>
        <dbReference type="ARBA" id="ARBA00023136"/>
    </source>
</evidence>
<dbReference type="PROSITE" id="PS50850">
    <property type="entry name" value="MFS"/>
    <property type="match status" value="1"/>
</dbReference>
<evidence type="ECO:0000256" key="2">
    <source>
        <dbReference type="ARBA" id="ARBA00022989"/>
    </source>
</evidence>
<evidence type="ECO:0000256" key="1">
    <source>
        <dbReference type="ARBA" id="ARBA00022692"/>
    </source>
</evidence>
<reference evidence="6" key="1">
    <citation type="submission" date="2023-07" db="EMBL/GenBank/DDBJ databases">
        <authorList>
            <person name="Kim M."/>
        </authorList>
    </citation>
    <scope>NUCLEOTIDE SEQUENCE</scope>
    <source>
        <strain evidence="6">BIUV-7</strain>
    </source>
</reference>
<keyword evidence="3 4" id="KW-0472">Membrane</keyword>
<name>A0ABT8Y817_9SPHN</name>
<dbReference type="InterPro" id="IPR020846">
    <property type="entry name" value="MFS_dom"/>
</dbReference>
<evidence type="ECO:0000313" key="6">
    <source>
        <dbReference type="EMBL" id="MDO6414460.1"/>
    </source>
</evidence>
<feature type="transmembrane region" description="Helical" evidence="4">
    <location>
        <begin position="51"/>
        <end position="69"/>
    </location>
</feature>
<evidence type="ECO:0000259" key="5">
    <source>
        <dbReference type="PROSITE" id="PS50850"/>
    </source>
</evidence>
<dbReference type="InterPro" id="IPR036259">
    <property type="entry name" value="MFS_trans_sf"/>
</dbReference>
<dbReference type="Pfam" id="PF07690">
    <property type="entry name" value="MFS_1"/>
    <property type="match status" value="1"/>
</dbReference>
<sequence length="411" mass="43006">MTASARQEWAAGWPLPLLGMFGIAGAATMGYSSGVFMSAMVSEFHWSRAQFSSAFTVQMIVGLVVGPYVGRVIDKVGPRRVALFGVLAFLPGFSVLGLANGVPWQWWLLGVVQAVCTTAIGPPTWLAAITPRFNVSRGLALSVALAGVGVGTAIWPVLAAFLVEHIGWRATFPALACIWGVVMVPATFLFFKDRPTPAGSGLPAVAEPIVPSAPGQYWRALRSRSFVFIALAGGLYVSMSYAMILHAVPLLQAGGLTLGAAARLAGIAGLCSIIGRLCTGVLLDRFPARSIAIVVFLLPFVVSLLLRFGAGSWEASLAAVILLGLSAGAETDVVVYTASRRFDRAVMASLFATIFALFSVFAAAGPLLASALFDATKSYDGFLMLVGPVVLVATILMAVMLSPRAQPAVAL</sequence>
<evidence type="ECO:0000256" key="4">
    <source>
        <dbReference type="SAM" id="Phobius"/>
    </source>
</evidence>
<dbReference type="EMBL" id="JAUOTP010000003">
    <property type="protein sequence ID" value="MDO6414460.1"/>
    <property type="molecule type" value="Genomic_DNA"/>
</dbReference>
<evidence type="ECO:0000313" key="7">
    <source>
        <dbReference type="Proteomes" id="UP001169764"/>
    </source>
</evidence>
<comment type="caution">
    <text evidence="6">The sequence shown here is derived from an EMBL/GenBank/DDBJ whole genome shotgun (WGS) entry which is preliminary data.</text>
</comment>
<proteinExistence type="predicted"/>
<feature type="transmembrane region" description="Helical" evidence="4">
    <location>
        <begin position="260"/>
        <end position="283"/>
    </location>
</feature>
<feature type="transmembrane region" description="Helical" evidence="4">
    <location>
        <begin position="226"/>
        <end position="248"/>
    </location>
</feature>
<feature type="transmembrane region" description="Helical" evidence="4">
    <location>
        <begin position="106"/>
        <end position="127"/>
    </location>
</feature>
<dbReference type="RefSeq" id="WP_303541630.1">
    <property type="nucleotide sequence ID" value="NZ_JAUOTP010000003.1"/>
</dbReference>
<keyword evidence="2 4" id="KW-1133">Transmembrane helix</keyword>
<gene>
    <name evidence="6" type="ORF">Q4F19_08720</name>
</gene>
<accession>A0ABT8Y817</accession>
<feature type="transmembrane region" description="Helical" evidence="4">
    <location>
        <begin position="381"/>
        <end position="401"/>
    </location>
</feature>
<dbReference type="PANTHER" id="PTHR11360:SF290">
    <property type="entry name" value="MONOCARBOXYLATE MFS PERMEASE"/>
    <property type="match status" value="1"/>
</dbReference>
<keyword evidence="7" id="KW-1185">Reference proteome</keyword>
<keyword evidence="1 4" id="KW-0812">Transmembrane</keyword>
<dbReference type="Gene3D" id="1.20.1250.20">
    <property type="entry name" value="MFS general substrate transporter like domains"/>
    <property type="match status" value="2"/>
</dbReference>
<feature type="transmembrane region" description="Helical" evidence="4">
    <location>
        <begin position="345"/>
        <end position="369"/>
    </location>
</feature>
<dbReference type="InterPro" id="IPR011701">
    <property type="entry name" value="MFS"/>
</dbReference>
<feature type="transmembrane region" description="Helical" evidence="4">
    <location>
        <begin position="170"/>
        <end position="191"/>
    </location>
</feature>
<feature type="transmembrane region" description="Helical" evidence="4">
    <location>
        <begin position="316"/>
        <end position="338"/>
    </location>
</feature>
<feature type="transmembrane region" description="Helical" evidence="4">
    <location>
        <begin position="139"/>
        <end position="158"/>
    </location>
</feature>
<protein>
    <submittedName>
        <fullName evidence="6">MFS transporter</fullName>
    </submittedName>
</protein>
<feature type="transmembrane region" description="Helical" evidence="4">
    <location>
        <begin position="12"/>
        <end position="31"/>
    </location>
</feature>